<keyword evidence="6" id="KW-0472">Membrane</keyword>
<keyword evidence="6" id="KW-0449">Lipoprotein</keyword>
<keyword evidence="6" id="KW-0636">Prenylation</keyword>
<dbReference type="InterPro" id="IPR008734">
    <property type="entry name" value="PHK_A/B_su"/>
</dbReference>
<evidence type="ECO:0000259" key="8">
    <source>
        <dbReference type="Pfam" id="PF00723"/>
    </source>
</evidence>
<protein>
    <recommendedName>
        <fullName evidence="6">Phosphorylase b kinase regulatory subunit</fullName>
    </recommendedName>
</protein>
<evidence type="ECO:0000256" key="2">
    <source>
        <dbReference type="ARBA" id="ARBA00007128"/>
    </source>
</evidence>
<comment type="function">
    <text evidence="6">Phosphorylase b kinase catalyzes the phosphorylation of serine in certain substrates, including troponin I.</text>
</comment>
<evidence type="ECO:0000256" key="3">
    <source>
        <dbReference type="ARBA" id="ARBA00022600"/>
    </source>
</evidence>
<name>A0AA88XNH3_PINIB</name>
<feature type="domain" description="Phosphorylase b kinase regulatory subunit alpha/beta C-terminal" evidence="9">
    <location>
        <begin position="966"/>
        <end position="1159"/>
    </location>
</feature>
<evidence type="ECO:0000256" key="4">
    <source>
        <dbReference type="ARBA" id="ARBA00022860"/>
    </source>
</evidence>
<keyword evidence="6" id="KW-1003">Cell membrane</keyword>
<proteinExistence type="inferred from homology"/>
<dbReference type="EMBL" id="VSWD01000012">
    <property type="protein sequence ID" value="KAK3086073.1"/>
    <property type="molecule type" value="Genomic_DNA"/>
</dbReference>
<evidence type="ECO:0000259" key="9">
    <source>
        <dbReference type="Pfam" id="PF19292"/>
    </source>
</evidence>
<dbReference type="PANTHER" id="PTHR10749">
    <property type="entry name" value="PHOSPHORYLASE B KINASE REGULATORY SUBUNIT"/>
    <property type="match status" value="1"/>
</dbReference>
<accession>A0AA88XNH3</accession>
<dbReference type="Pfam" id="PF00723">
    <property type="entry name" value="Glyco_hydro_15"/>
    <property type="match status" value="1"/>
</dbReference>
<evidence type="ECO:0000256" key="7">
    <source>
        <dbReference type="SAM" id="MobiDB-lite"/>
    </source>
</evidence>
<evidence type="ECO:0000256" key="6">
    <source>
        <dbReference type="RuleBase" id="RU364123"/>
    </source>
</evidence>
<comment type="similarity">
    <text evidence="2 6">Belongs to the phosphorylase b kinase regulatory chain family.</text>
</comment>
<dbReference type="GO" id="GO:0005516">
    <property type="term" value="F:calmodulin binding"/>
    <property type="evidence" value="ECO:0007669"/>
    <property type="project" value="UniProtKB-KW"/>
</dbReference>
<dbReference type="GO" id="GO:0005977">
    <property type="term" value="P:glycogen metabolic process"/>
    <property type="evidence" value="ECO:0007669"/>
    <property type="project" value="UniProtKB-KW"/>
</dbReference>
<keyword evidence="11" id="KW-1185">Reference proteome</keyword>
<keyword evidence="3 6" id="KW-0321">Glycogen metabolism</keyword>
<dbReference type="InterPro" id="IPR011613">
    <property type="entry name" value="GH15-like"/>
</dbReference>
<dbReference type="AlphaFoldDB" id="A0AA88XNH3"/>
<dbReference type="InterPro" id="IPR012341">
    <property type="entry name" value="6hp_glycosidase-like_sf"/>
</dbReference>
<feature type="compositionally biased region" description="Basic and acidic residues" evidence="7">
    <location>
        <begin position="64"/>
        <end position="79"/>
    </location>
</feature>
<keyword evidence="5 6" id="KW-0119">Carbohydrate metabolism</keyword>
<dbReference type="InterPro" id="IPR045583">
    <property type="entry name" value="KPBA/B_C"/>
</dbReference>
<comment type="subcellular location">
    <subcellularLocation>
        <location evidence="6">Cell membrane</location>
        <topology evidence="6">Lipid-anchor</topology>
        <orientation evidence="6">Cytoplasmic side</orientation>
    </subcellularLocation>
</comment>
<dbReference type="Gene3D" id="1.50.10.10">
    <property type="match status" value="1"/>
</dbReference>
<dbReference type="PANTHER" id="PTHR10749:SF8">
    <property type="entry name" value="PHOSPHORYLASE B KINASE REGULATORY SUBUNIT BETA"/>
    <property type="match status" value="1"/>
</dbReference>
<dbReference type="GO" id="GO:0005886">
    <property type="term" value="C:plasma membrane"/>
    <property type="evidence" value="ECO:0007669"/>
    <property type="project" value="UniProtKB-SubCell"/>
</dbReference>
<gene>
    <name evidence="10" type="ORF">FSP39_013070</name>
</gene>
<evidence type="ECO:0000256" key="5">
    <source>
        <dbReference type="ARBA" id="ARBA00023277"/>
    </source>
</evidence>
<evidence type="ECO:0000256" key="1">
    <source>
        <dbReference type="ARBA" id="ARBA00005131"/>
    </source>
</evidence>
<dbReference type="Proteomes" id="UP001186944">
    <property type="component" value="Unassembled WGS sequence"/>
</dbReference>
<dbReference type="SUPFAM" id="SSF48208">
    <property type="entry name" value="Six-hairpin glycosidases"/>
    <property type="match status" value="1"/>
</dbReference>
<feature type="region of interest" description="Disordered" evidence="7">
    <location>
        <begin position="50"/>
        <end position="88"/>
    </location>
</feature>
<dbReference type="Pfam" id="PF19292">
    <property type="entry name" value="KPBB_C"/>
    <property type="match status" value="1"/>
</dbReference>
<feature type="domain" description="GH15-like" evidence="8">
    <location>
        <begin position="168"/>
        <end position="963"/>
    </location>
</feature>
<reference evidence="10" key="1">
    <citation type="submission" date="2019-08" db="EMBL/GenBank/DDBJ databases">
        <title>The improved chromosome-level genome for the pearl oyster Pinctada fucata martensii using PacBio sequencing and Hi-C.</title>
        <authorList>
            <person name="Zheng Z."/>
        </authorList>
    </citation>
    <scope>NUCLEOTIDE SEQUENCE</scope>
    <source>
        <strain evidence="10">ZZ-2019</strain>
        <tissue evidence="10">Adductor muscle</tissue>
    </source>
</reference>
<comment type="caution">
    <text evidence="10">The sequence shown here is derived from an EMBL/GenBank/DDBJ whole genome shotgun (WGS) entry which is preliminary data.</text>
</comment>
<comment type="pathway">
    <text evidence="1 6">Glycan biosynthesis; glycogen metabolism.</text>
</comment>
<evidence type="ECO:0000313" key="11">
    <source>
        <dbReference type="Proteomes" id="UP001186944"/>
    </source>
</evidence>
<sequence>MTLEKKIRVGSGVRQSLLQEETGVRREKPRSSVAETGSATILPFAIWDTRTTQTEPRMSSPEGGDFRSYHRSRSSDAPDGRPSFRRLMSRDSGYDFTNRRKSSFSGCESQNVYHMYRFAHPIVPPSQDELVQKLDEHYRLLKRHILRFQSSTLGLFPSVGINGQSSKIAHVRDSIYCAVAAWSMSQAYRKIDDDQGRTHELAHTAIKCMRGILFCWIRQAEKVELFKSNQSQDHALHSTFDMITGDPVYKDDEYQHLQIDVVGLYLIFLVQMISSGLQIIFTTDEVNFVQNLVFYVERAYRTPDYGMWERGSKYNNGSTEIHASSLGMARSALEIINGENLFGQHGASWSVIYVDIDAHNRNRTIYESILPRESNSKNTDASLLATVGWPAFAIHETPIKLRTIDKVLRKLKGKYGIKRFLRDGFRTVLEDKKRKFYRPAEIKSFDGIECEWPVFIVFLLINSFFDGDHAAVEKYKKELSHLLYKTNEGNLLPMYYFVPNESVNQERAHPGSTEKYPSAIGTTDGIFLMGQSIYFVSQLLVNGLVNVNDLDPIRRHLPASERPKCSERYSSFQITPPDLVVQVVLIAESARLQQLLATYGIQTQTPHQVEPIQIWSPKELSKAYEYLGVNKKLGLSGRPTRPFGVLSTSKIYRVGGSTVLCYPLLFEVSDFYLAQDMSVVLDDLRNDLAFLSKCWKLSGRPTFCMLIRENNVRGPDFSEFLDLLAQFKRGDVDGVRVRLGKLQSLISSGCMEHLDFLDAHQSESLDLFMPFEQKALKSSFKGLLEIPQLPELKDEDFAYNDQELLHKPSWDLVNMLKYTDGLWGQCQILKVLYQREGAHFHVDRESITHVMEKLITKAGLYKQWSVVRMMSALLTKLVDSLAPSITTVLVRGRHITVGVFGHEEEVLDKPISPNDLKNVLYSKCMPYDIQQAVLQQELILGIGKLIAASPDIFEGILKIRIGWFVRAMQIELDNEEECHVNIHSLSPSEIKSMLLAVLTRNVQEAEYRTPIQKRQLDGALNRVPKDFYDRVWEILEKTPGGIRVGGYLLPQQPTLSDMTMYELNFSLLVEQMLSKIADPAYRQITVETFMVVSTMLQRNPEVTFDQAVNMDRIIQDAFEEFQRDKSRLEGIEKQDDMQMFFNTPPNVKHGTTSYITKAVIRNLMEGEIKFVTDDMCCVA</sequence>
<keyword evidence="4 6" id="KW-0112">Calmodulin-binding</keyword>
<evidence type="ECO:0000313" key="10">
    <source>
        <dbReference type="EMBL" id="KAK3086073.1"/>
    </source>
</evidence>
<organism evidence="10 11">
    <name type="scientific">Pinctada imbricata</name>
    <name type="common">Atlantic pearl-oyster</name>
    <name type="synonym">Pinctada martensii</name>
    <dbReference type="NCBI Taxonomy" id="66713"/>
    <lineage>
        <taxon>Eukaryota</taxon>
        <taxon>Metazoa</taxon>
        <taxon>Spiralia</taxon>
        <taxon>Lophotrochozoa</taxon>
        <taxon>Mollusca</taxon>
        <taxon>Bivalvia</taxon>
        <taxon>Autobranchia</taxon>
        <taxon>Pteriomorphia</taxon>
        <taxon>Pterioida</taxon>
        <taxon>Pterioidea</taxon>
        <taxon>Pteriidae</taxon>
        <taxon>Pinctada</taxon>
    </lineage>
</organism>
<dbReference type="InterPro" id="IPR008928">
    <property type="entry name" value="6-hairpin_glycosidase_sf"/>
</dbReference>
<dbReference type="GO" id="GO:0005964">
    <property type="term" value="C:phosphorylase kinase complex"/>
    <property type="evidence" value="ECO:0007669"/>
    <property type="project" value="TreeGrafter"/>
</dbReference>